<keyword evidence="2" id="KW-0812">Transmembrane</keyword>
<reference evidence="3 4" key="1">
    <citation type="submission" date="2018-12" db="EMBL/GenBank/DDBJ databases">
        <authorList>
            <consortium name="Pathogen Informatics"/>
        </authorList>
    </citation>
    <scope>NUCLEOTIDE SEQUENCE [LARGE SCALE GENOMIC DNA]</scope>
    <source>
        <strain evidence="3 4">NCTC13635</strain>
    </source>
</reference>
<evidence type="ECO:0000256" key="2">
    <source>
        <dbReference type="SAM" id="Phobius"/>
    </source>
</evidence>
<dbReference type="AlphaFoldDB" id="A0A447RLY2"/>
<protein>
    <submittedName>
        <fullName evidence="3">Two-component sensor protein RcsC</fullName>
        <ecNumber evidence="3">2.7.13.3</ecNumber>
    </submittedName>
</protein>
<keyword evidence="2" id="KW-0472">Membrane</keyword>
<feature type="region of interest" description="Disordered" evidence="1">
    <location>
        <begin position="425"/>
        <end position="452"/>
    </location>
</feature>
<dbReference type="EMBL" id="LR134162">
    <property type="protein sequence ID" value="VEB00764.1"/>
    <property type="molecule type" value="Genomic_DNA"/>
</dbReference>
<gene>
    <name evidence="3" type="primary">rcsC_4</name>
    <name evidence="3" type="ORF">NCTC13635_01545</name>
</gene>
<name>A0A447RLY2_KLEPN</name>
<evidence type="ECO:0000313" key="4">
    <source>
        <dbReference type="Proteomes" id="UP000282433"/>
    </source>
</evidence>
<feature type="transmembrane region" description="Helical" evidence="2">
    <location>
        <begin position="289"/>
        <end position="309"/>
    </location>
</feature>
<proteinExistence type="predicted"/>
<feature type="compositionally biased region" description="Gly residues" evidence="1">
    <location>
        <begin position="430"/>
        <end position="441"/>
    </location>
</feature>
<keyword evidence="2" id="KW-1133">Transmembrane helix</keyword>
<evidence type="ECO:0000313" key="3">
    <source>
        <dbReference type="EMBL" id="VEB00764.1"/>
    </source>
</evidence>
<keyword evidence="3" id="KW-0808">Transferase</keyword>
<accession>A0A447RLY2</accession>
<evidence type="ECO:0000256" key="1">
    <source>
        <dbReference type="SAM" id="MobiDB-lite"/>
    </source>
</evidence>
<dbReference type="Proteomes" id="UP000282433">
    <property type="component" value="Chromosome"/>
</dbReference>
<sequence length="452" mass="50864">MLWLLIAFVSVFYIVNALHEREAEIHQELNLNADQAQRYIQRTADVMKELKYVAGNRLSAGDAVAQGQNGDMAVPNFEPLYPDSDCSAMSATWRNSLQSLAWFMRYWRDNFTAAYDLNRIFLIGSDNLCMANFGLRDVPIERDQALKVLHQRIEQYRNAPQNERGNNLFWISQGVRPGVGYFYALTPVYMANRLQAMLGVEQTIRMESFFTPGSLPMSVTIFDDNGQPLISLAGAEGKIQSEAKWMQERMWFGYSSGFRELVLKKSLSPSSLSIVYSVSVDQVLERIRMLIINAIVLNILSGAMLFALARMYERRIFIPAENDAQRLEEHEQFNRKIVASAPVGICILRTADGTNILSNELAHNYLNMLTHEDRQRLTQIICGQQVNFVDVLTSNHTNLQISFVHSRYRNENVAILRAGGRFRPRENGGVAAGDGPGGGAGQPVEIDVPGDG</sequence>
<dbReference type="EC" id="2.7.13.3" evidence="3"/>
<organism evidence="3 4">
    <name type="scientific">Klebsiella pneumoniae</name>
    <dbReference type="NCBI Taxonomy" id="573"/>
    <lineage>
        <taxon>Bacteria</taxon>
        <taxon>Pseudomonadati</taxon>
        <taxon>Pseudomonadota</taxon>
        <taxon>Gammaproteobacteria</taxon>
        <taxon>Enterobacterales</taxon>
        <taxon>Enterobacteriaceae</taxon>
        <taxon>Klebsiella/Raoultella group</taxon>
        <taxon>Klebsiella</taxon>
        <taxon>Klebsiella pneumoniae complex</taxon>
    </lineage>
</organism>
<dbReference type="GO" id="GO:0004673">
    <property type="term" value="F:protein histidine kinase activity"/>
    <property type="evidence" value="ECO:0007669"/>
    <property type="project" value="UniProtKB-EC"/>
</dbReference>